<name>A0A9P6JEN8_MORAP</name>
<feature type="region of interest" description="Disordered" evidence="1">
    <location>
        <begin position="227"/>
        <end position="262"/>
    </location>
</feature>
<sequence>MQSKESTGFAADNTEPVVSSSSSPGKRGVFDLRAALRMDFSSRSGYQLPSLVASLSPPSSPRVRRPTPYTVPSAYEREALRVQRSVPQFKARPLNPKVFTGAGDLGVPRIQKQPLTVPVSPVFSRPRIRDAVSENEITKDEVSSSAAAARLKSVMKEGGETKTRSKEPSSFSYSHATAKHYGSSFLPHAYPSQNSRSEAVSSTATAAAAAWTAPRIPVSSMGTARDFSDLGHISGPPLRAVAPTQPMTSAKGSMANRESKPVTRPVPFKFATTELQRKRRMFDSVYDMIAAAAATLDESDRVLK</sequence>
<dbReference type="AlphaFoldDB" id="A0A9P6JEN8"/>
<dbReference type="OrthoDB" id="1684416at2759"/>
<evidence type="ECO:0000313" key="3">
    <source>
        <dbReference type="Proteomes" id="UP000738359"/>
    </source>
</evidence>
<accession>A0A9P6JEN8</accession>
<evidence type="ECO:0000313" key="2">
    <source>
        <dbReference type="EMBL" id="KAF9968442.1"/>
    </source>
</evidence>
<proteinExistence type="predicted"/>
<keyword evidence="3" id="KW-1185">Reference proteome</keyword>
<evidence type="ECO:0000256" key="1">
    <source>
        <dbReference type="SAM" id="MobiDB-lite"/>
    </source>
</evidence>
<dbReference type="EMBL" id="JAAAHY010000021">
    <property type="protein sequence ID" value="KAF9968442.1"/>
    <property type="molecule type" value="Genomic_DNA"/>
</dbReference>
<protein>
    <submittedName>
        <fullName evidence="2">Uncharacterized protein</fullName>
    </submittedName>
</protein>
<organism evidence="2 3">
    <name type="scientific">Mortierella alpina</name>
    <name type="common">Oleaginous fungus</name>
    <name type="synonym">Mortierella renispora</name>
    <dbReference type="NCBI Taxonomy" id="64518"/>
    <lineage>
        <taxon>Eukaryota</taxon>
        <taxon>Fungi</taxon>
        <taxon>Fungi incertae sedis</taxon>
        <taxon>Mucoromycota</taxon>
        <taxon>Mortierellomycotina</taxon>
        <taxon>Mortierellomycetes</taxon>
        <taxon>Mortierellales</taxon>
        <taxon>Mortierellaceae</taxon>
        <taxon>Mortierella</taxon>
    </lineage>
</organism>
<feature type="region of interest" description="Disordered" evidence="1">
    <location>
        <begin position="1"/>
        <end position="27"/>
    </location>
</feature>
<reference evidence="2" key="1">
    <citation type="journal article" date="2020" name="Fungal Divers.">
        <title>Resolving the Mortierellaceae phylogeny through synthesis of multi-gene phylogenetics and phylogenomics.</title>
        <authorList>
            <person name="Vandepol N."/>
            <person name="Liber J."/>
            <person name="Desiro A."/>
            <person name="Na H."/>
            <person name="Kennedy M."/>
            <person name="Barry K."/>
            <person name="Grigoriev I.V."/>
            <person name="Miller A.N."/>
            <person name="O'Donnell K."/>
            <person name="Stajich J.E."/>
            <person name="Bonito G."/>
        </authorList>
    </citation>
    <scope>NUCLEOTIDE SEQUENCE</scope>
    <source>
        <strain evidence="2">CK1249</strain>
    </source>
</reference>
<comment type="caution">
    <text evidence="2">The sequence shown here is derived from an EMBL/GenBank/DDBJ whole genome shotgun (WGS) entry which is preliminary data.</text>
</comment>
<dbReference type="Proteomes" id="UP000738359">
    <property type="component" value="Unassembled WGS sequence"/>
</dbReference>
<gene>
    <name evidence="2" type="ORF">BGZ70_003838</name>
</gene>